<comment type="caution">
    <text evidence="2">The sequence shown here is derived from an EMBL/GenBank/DDBJ whole genome shotgun (WGS) entry which is preliminary data.</text>
</comment>
<evidence type="ECO:0000259" key="1">
    <source>
        <dbReference type="Pfam" id="PF00561"/>
    </source>
</evidence>
<reference evidence="2 3" key="1">
    <citation type="submission" date="2023-05" db="EMBL/GenBank/DDBJ databases">
        <title>Flavobacterium sedimenti sp. nov., isolated from the sediment.</title>
        <authorList>
            <person name="Wu N."/>
        </authorList>
    </citation>
    <scope>NUCLEOTIDE SEQUENCE [LARGE SCALE GENOMIC DNA]</scope>
    <source>
        <strain evidence="2 3">YZ-48</strain>
    </source>
</reference>
<dbReference type="PANTHER" id="PTHR43798:SF33">
    <property type="entry name" value="HYDROLASE, PUTATIVE (AFU_ORTHOLOGUE AFUA_2G14860)-RELATED"/>
    <property type="match status" value="1"/>
</dbReference>
<feature type="domain" description="AB hydrolase-1" evidence="1">
    <location>
        <begin position="34"/>
        <end position="278"/>
    </location>
</feature>
<dbReference type="InterPro" id="IPR000073">
    <property type="entry name" value="AB_hydrolase_1"/>
</dbReference>
<accession>A0ABT6XSV7</accession>
<evidence type="ECO:0000313" key="3">
    <source>
        <dbReference type="Proteomes" id="UP001230035"/>
    </source>
</evidence>
<evidence type="ECO:0000313" key="2">
    <source>
        <dbReference type="EMBL" id="MDI9257882.1"/>
    </source>
</evidence>
<keyword evidence="2" id="KW-0378">Hydrolase</keyword>
<sequence length="305" mass="36166">MFSNDVKKWYDKGKFIHCDENKIFFHQDGEGDDVLIIHGYPFSSYQWKDFIDELSKYYKVTILDLPGFGFSDKPKKFDYCIEEFSLIINSVLAELNIKKTHLLCHDFGVNIGQELLSLNNQRKNVFKIDSVIFTNGPLFYQPHNSPGILKLGYYAPHFINRFVSFFTNKRKILSLQKLRYGPFTKPSDRFLEEQWETLKFRDGLSIIHKLDKLSYHKRKNNDEWIKAMNNNTIPLCYICGPFDRYSGRKMADEYLFYIKNPKVFLLDKYVGHYPHLENKESLIENILQFLSVQNNINEKAILQYQ</sequence>
<dbReference type="EMBL" id="JASGBP010000007">
    <property type="protein sequence ID" value="MDI9257882.1"/>
    <property type="molecule type" value="Genomic_DNA"/>
</dbReference>
<dbReference type="Gene3D" id="3.40.50.1820">
    <property type="entry name" value="alpha/beta hydrolase"/>
    <property type="match status" value="1"/>
</dbReference>
<dbReference type="GO" id="GO:0016787">
    <property type="term" value="F:hydrolase activity"/>
    <property type="evidence" value="ECO:0007669"/>
    <property type="project" value="UniProtKB-KW"/>
</dbReference>
<organism evidence="2 3">
    <name type="scientific">Flavobacterium sedimenticola</name>
    <dbReference type="NCBI Taxonomy" id="3043286"/>
    <lineage>
        <taxon>Bacteria</taxon>
        <taxon>Pseudomonadati</taxon>
        <taxon>Bacteroidota</taxon>
        <taxon>Flavobacteriia</taxon>
        <taxon>Flavobacteriales</taxon>
        <taxon>Flavobacteriaceae</taxon>
        <taxon>Flavobacterium</taxon>
    </lineage>
</organism>
<dbReference type="RefSeq" id="WP_283239559.1">
    <property type="nucleotide sequence ID" value="NZ_JASGBP010000007.1"/>
</dbReference>
<dbReference type="Pfam" id="PF00561">
    <property type="entry name" value="Abhydrolase_1"/>
    <property type="match status" value="1"/>
</dbReference>
<dbReference type="InterPro" id="IPR029058">
    <property type="entry name" value="AB_hydrolase_fold"/>
</dbReference>
<gene>
    <name evidence="2" type="ORF">QHT84_10705</name>
</gene>
<protein>
    <submittedName>
        <fullName evidence="2">Alpha/beta hydrolase</fullName>
    </submittedName>
</protein>
<dbReference type="InterPro" id="IPR050266">
    <property type="entry name" value="AB_hydrolase_sf"/>
</dbReference>
<dbReference type="PANTHER" id="PTHR43798">
    <property type="entry name" value="MONOACYLGLYCEROL LIPASE"/>
    <property type="match status" value="1"/>
</dbReference>
<dbReference type="SUPFAM" id="SSF53474">
    <property type="entry name" value="alpha/beta-Hydrolases"/>
    <property type="match status" value="1"/>
</dbReference>
<name>A0ABT6XSV7_9FLAO</name>
<dbReference type="Proteomes" id="UP001230035">
    <property type="component" value="Unassembled WGS sequence"/>
</dbReference>
<proteinExistence type="predicted"/>
<keyword evidence="3" id="KW-1185">Reference proteome</keyword>